<accession>A0A132NM36</accession>
<dbReference type="EMBL" id="JXTI01000309">
    <property type="protein sequence ID" value="KWX11129.1"/>
    <property type="molecule type" value="Genomic_DNA"/>
</dbReference>
<dbReference type="AlphaFoldDB" id="A0A132NM36"/>
<evidence type="ECO:0000256" key="1">
    <source>
        <dbReference type="SAM" id="Phobius"/>
    </source>
</evidence>
<gene>
    <name evidence="2" type="ORF">QR46_4915</name>
</gene>
<organism evidence="2 3">
    <name type="scientific">Giardia duodenalis assemblage B</name>
    <dbReference type="NCBI Taxonomy" id="1394984"/>
    <lineage>
        <taxon>Eukaryota</taxon>
        <taxon>Metamonada</taxon>
        <taxon>Diplomonadida</taxon>
        <taxon>Hexamitidae</taxon>
        <taxon>Giardiinae</taxon>
        <taxon>Giardia</taxon>
    </lineage>
</organism>
<dbReference type="VEuPathDB" id="GiardiaDB:QR46_4915"/>
<evidence type="ECO:0000313" key="2">
    <source>
        <dbReference type="EMBL" id="KWX11129.1"/>
    </source>
</evidence>
<dbReference type="Proteomes" id="UP000070089">
    <property type="component" value="Unassembled WGS sequence"/>
</dbReference>
<proteinExistence type="predicted"/>
<evidence type="ECO:0000313" key="3">
    <source>
        <dbReference type="Proteomes" id="UP000070089"/>
    </source>
</evidence>
<sequence>MIGTILTIAEPEVDPENRLEEVGAGDLGTAHVRLQDVDNEDVGGDRSEGPYTALDVLISDYSALPALGPFAVEQQYGRGRLITGDDSGDDTPGCLLLAIIFVEHLEARPEEVVEEGRLAGRLRPEDGDARMAKGVGAGISSAEGRVLLVVCAFTGDEGSLCSLMNRIGVPIPLVLLDSSIIFTMNNSGHRWSFRTLCEGKRSRRRCDYRWDRVMYALLNIFVLVLHFAGGSAECLE</sequence>
<keyword evidence="1" id="KW-0472">Membrane</keyword>
<protein>
    <submittedName>
        <fullName evidence="2">Uncharacterized protein</fullName>
    </submittedName>
</protein>
<keyword evidence="1" id="KW-1133">Transmembrane helix</keyword>
<reference evidence="2 3" key="1">
    <citation type="journal article" date="2015" name="Mol. Biochem. Parasitol.">
        <title>Identification of polymorphic genes for use in assemblage B genotyping assays through comparative genomics of multiple assemblage B Giardia duodenalis isolates.</title>
        <authorList>
            <person name="Wielinga C."/>
            <person name="Thompson R.C."/>
            <person name="Monis P."/>
            <person name="Ryan U."/>
        </authorList>
    </citation>
    <scope>NUCLEOTIDE SEQUENCE [LARGE SCALE GENOMIC DNA]</scope>
    <source>
        <strain evidence="2 3">BAH15c1</strain>
    </source>
</reference>
<name>A0A132NM36_GIAIN</name>
<feature type="transmembrane region" description="Helical" evidence="1">
    <location>
        <begin position="213"/>
        <end position="232"/>
    </location>
</feature>
<keyword evidence="1" id="KW-0812">Transmembrane</keyword>
<comment type="caution">
    <text evidence="2">The sequence shown here is derived from an EMBL/GenBank/DDBJ whole genome shotgun (WGS) entry which is preliminary data.</text>
</comment>